<evidence type="ECO:0000256" key="3">
    <source>
        <dbReference type="ARBA" id="ARBA00023134"/>
    </source>
</evidence>
<dbReference type="GO" id="GO:0032790">
    <property type="term" value="P:ribosome disassembly"/>
    <property type="evidence" value="ECO:0007669"/>
    <property type="project" value="TreeGrafter"/>
</dbReference>
<protein>
    <recommendedName>
        <fullName evidence="5">Tr-type G domain-containing protein</fullName>
    </recommendedName>
</protein>
<dbReference type="GO" id="GO:0006412">
    <property type="term" value="P:translation"/>
    <property type="evidence" value="ECO:0007669"/>
    <property type="project" value="UniProtKB-KW"/>
</dbReference>
<evidence type="ECO:0000259" key="5">
    <source>
        <dbReference type="PROSITE" id="PS51722"/>
    </source>
</evidence>
<evidence type="ECO:0000313" key="6">
    <source>
        <dbReference type="EMBL" id="ARQ68519.1"/>
    </source>
</evidence>
<dbReference type="Gene3D" id="3.40.50.300">
    <property type="entry name" value="P-loop containing nucleotide triphosphate hydrolases"/>
    <property type="match status" value="1"/>
</dbReference>
<sequence length="684" mass="71420">MHRPHSPVPAHLDPHDSATTGGPPGARRLNLGVVAHVDAGKTSLTEALLHVGGAIDQVGRVDDGTTQTDTLSLERRRGITIRSAVAAFAIDGVAVNLVDTPGHPDFIAEVDRSLAVLDGAILVLSAVEGVQAQTIVLYRALRRLGIPVVFFVNKIDRAGADPDAVVERMRSRLSPALVPLGRVRDPGTAAAEAVPWAWEDPVEAERLTELLADHDEDLLAQWLARDRPAGPGRLRAVLGRLTRAGAAHPVLFGSARTGAGVRTLIGSVTALLPVPPGDEQAPLAAQVFKVERAPGGQRACTVRLRAGTLGVRDRVPLGGDRTAAVTAVEVFEPGGPVPRPRATAGQIARVLGLDGARIGDWIGDGTGRRPAAGGGAAALPEPGFETRVVARDPARQGEAHQALTELADIDPLIALRPERGAARIRIYGEVQQEVLADTLAADYGIDVDFRDTGVVCVERPSGTGAAALRLGEPGHPYEYGLAVTVEPNAPGSGVELVVAAHRSTLPLHVYGNVAGYRAALLAYLDEPLAAGPHGWRVADVRVTVTGSDYVAPSPRAVEVRLTTGLVVREAVGRAGTVVCEPVDRFTLEAPADDLSAVLALLGRHGAVPEEMRTTGPVAVVTGTLRTADVQAVRAGLHGAAHGEGLLESAHDHYRPVRATGHVPPRGNVQPRGNGTVRGSKRQPG</sequence>
<evidence type="ECO:0000256" key="2">
    <source>
        <dbReference type="ARBA" id="ARBA00022917"/>
    </source>
</evidence>
<dbReference type="KEGG" id="smao:CAG99_06305"/>
<feature type="region of interest" description="Disordered" evidence="4">
    <location>
        <begin position="656"/>
        <end position="684"/>
    </location>
</feature>
<dbReference type="Pfam" id="PF00679">
    <property type="entry name" value="EFG_C"/>
    <property type="match status" value="1"/>
</dbReference>
<evidence type="ECO:0000256" key="4">
    <source>
        <dbReference type="SAM" id="MobiDB-lite"/>
    </source>
</evidence>
<evidence type="ECO:0000256" key="1">
    <source>
        <dbReference type="ARBA" id="ARBA00022741"/>
    </source>
</evidence>
<dbReference type="InterPro" id="IPR035647">
    <property type="entry name" value="EFG_III/V"/>
</dbReference>
<dbReference type="Gene3D" id="3.30.70.870">
    <property type="entry name" value="Elongation Factor G (Translational Gtpase), domain 3"/>
    <property type="match status" value="1"/>
</dbReference>
<name>A0A1W7CV18_9ACTN</name>
<dbReference type="InterPro" id="IPR005225">
    <property type="entry name" value="Small_GTP-bd"/>
</dbReference>
<proteinExistence type="predicted"/>
<dbReference type="PRINTS" id="PR01037">
    <property type="entry name" value="TCRTETOQM"/>
</dbReference>
<keyword evidence="2" id="KW-0648">Protein biosynthesis</keyword>
<dbReference type="RefSeq" id="WP_086158027.1">
    <property type="nucleotide sequence ID" value="NZ_CP021121.1"/>
</dbReference>
<dbReference type="EMBL" id="CP021121">
    <property type="protein sequence ID" value="ARQ68519.1"/>
    <property type="molecule type" value="Genomic_DNA"/>
</dbReference>
<keyword evidence="7" id="KW-1185">Reference proteome</keyword>
<organism evidence="6 7">
    <name type="scientific">Streptomyces marincola</name>
    <dbReference type="NCBI Taxonomy" id="2878388"/>
    <lineage>
        <taxon>Bacteria</taxon>
        <taxon>Bacillati</taxon>
        <taxon>Actinomycetota</taxon>
        <taxon>Actinomycetes</taxon>
        <taxon>Kitasatosporales</taxon>
        <taxon>Streptomycetaceae</taxon>
        <taxon>Streptomyces</taxon>
    </lineage>
</organism>
<keyword evidence="3" id="KW-0342">GTP-binding</keyword>
<dbReference type="Gene3D" id="3.30.230.10">
    <property type="match status" value="1"/>
</dbReference>
<dbReference type="SUPFAM" id="SSF50447">
    <property type="entry name" value="Translation proteins"/>
    <property type="match status" value="1"/>
</dbReference>
<dbReference type="InterPro" id="IPR027417">
    <property type="entry name" value="P-loop_NTPase"/>
</dbReference>
<keyword evidence="1" id="KW-0547">Nucleotide-binding</keyword>
<dbReference type="GO" id="GO:0003924">
    <property type="term" value="F:GTPase activity"/>
    <property type="evidence" value="ECO:0007669"/>
    <property type="project" value="InterPro"/>
</dbReference>
<feature type="region of interest" description="Disordered" evidence="4">
    <location>
        <begin position="1"/>
        <end position="27"/>
    </location>
</feature>
<evidence type="ECO:0000313" key="7">
    <source>
        <dbReference type="Proteomes" id="UP000194218"/>
    </source>
</evidence>
<dbReference type="InterPro" id="IPR014721">
    <property type="entry name" value="Ribsml_uS5_D2-typ_fold_subgr"/>
</dbReference>
<dbReference type="InterPro" id="IPR031157">
    <property type="entry name" value="G_TR_CS"/>
</dbReference>
<dbReference type="InterPro" id="IPR000795">
    <property type="entry name" value="T_Tr_GTP-bd_dom"/>
</dbReference>
<dbReference type="PROSITE" id="PS00301">
    <property type="entry name" value="G_TR_1"/>
    <property type="match status" value="1"/>
</dbReference>
<dbReference type="SUPFAM" id="SSF54980">
    <property type="entry name" value="EF-G C-terminal domain-like"/>
    <property type="match status" value="2"/>
</dbReference>
<dbReference type="InterPro" id="IPR009000">
    <property type="entry name" value="Transl_B-barrel_sf"/>
</dbReference>
<dbReference type="PANTHER" id="PTHR43261">
    <property type="entry name" value="TRANSLATION ELONGATION FACTOR G-RELATED"/>
    <property type="match status" value="1"/>
</dbReference>
<dbReference type="Pfam" id="PF00009">
    <property type="entry name" value="GTP_EFTU"/>
    <property type="match status" value="1"/>
</dbReference>
<gene>
    <name evidence="6" type="ORF">CAG99_06305</name>
</gene>
<dbReference type="Proteomes" id="UP000194218">
    <property type="component" value="Chromosome"/>
</dbReference>
<dbReference type="SUPFAM" id="SSF52540">
    <property type="entry name" value="P-loop containing nucleoside triphosphate hydrolases"/>
    <property type="match status" value="1"/>
</dbReference>
<reference evidence="6 7" key="1">
    <citation type="submission" date="2017-05" db="EMBL/GenBank/DDBJ databases">
        <title>Complete genome sequence of Streptomyces sp. SCSIO 03032 revealed the diverse biosynthetic pathways for its bioactive secondary metabolites.</title>
        <authorList>
            <person name="Ma L."/>
            <person name="Zhu Y."/>
            <person name="Zhang W."/>
            <person name="Zhang G."/>
            <person name="Tian X."/>
            <person name="Zhang S."/>
            <person name="Zhang C."/>
        </authorList>
    </citation>
    <scope>NUCLEOTIDE SEQUENCE [LARGE SCALE GENOMIC DNA]</scope>
    <source>
        <strain evidence="6 7">SCSIO 03032</strain>
    </source>
</reference>
<dbReference type="PANTHER" id="PTHR43261:SF1">
    <property type="entry name" value="RIBOSOME-RELEASING FACTOR 2, MITOCHONDRIAL"/>
    <property type="match status" value="1"/>
</dbReference>
<dbReference type="PRINTS" id="PR00315">
    <property type="entry name" value="ELONGATNFCT"/>
</dbReference>
<feature type="domain" description="Tr-type G" evidence="5">
    <location>
        <begin position="26"/>
        <end position="276"/>
    </location>
</feature>
<dbReference type="GO" id="GO:0005525">
    <property type="term" value="F:GTP binding"/>
    <property type="evidence" value="ECO:0007669"/>
    <property type="project" value="UniProtKB-KW"/>
</dbReference>
<accession>A0A1W7CV18</accession>
<dbReference type="PROSITE" id="PS51722">
    <property type="entry name" value="G_TR_2"/>
    <property type="match status" value="1"/>
</dbReference>
<dbReference type="InterPro" id="IPR000640">
    <property type="entry name" value="EFG_V-like"/>
</dbReference>
<dbReference type="AlphaFoldDB" id="A0A1W7CV18"/>
<dbReference type="Gene3D" id="2.40.30.10">
    <property type="entry name" value="Translation factors"/>
    <property type="match status" value="1"/>
</dbReference>
<dbReference type="NCBIfam" id="TIGR00231">
    <property type="entry name" value="small_GTP"/>
    <property type="match status" value="1"/>
</dbReference>